<evidence type="ECO:0000256" key="1">
    <source>
        <dbReference type="ARBA" id="ARBA00004651"/>
    </source>
</evidence>
<gene>
    <name evidence="11" type="ORF">FC08_GL001468</name>
</gene>
<evidence type="ECO:0000256" key="8">
    <source>
        <dbReference type="SAM" id="Phobius"/>
    </source>
</evidence>
<dbReference type="PROSITE" id="PS50893">
    <property type="entry name" value="ABC_TRANSPORTER_2"/>
    <property type="match status" value="1"/>
</dbReference>
<dbReference type="SMART" id="SM00382">
    <property type="entry name" value="AAA"/>
    <property type="match status" value="1"/>
</dbReference>
<evidence type="ECO:0000259" key="9">
    <source>
        <dbReference type="PROSITE" id="PS50893"/>
    </source>
</evidence>
<dbReference type="PROSITE" id="PS00211">
    <property type="entry name" value="ABC_TRANSPORTER_1"/>
    <property type="match status" value="1"/>
</dbReference>
<comment type="subcellular location">
    <subcellularLocation>
        <location evidence="1">Cell membrane</location>
        <topology evidence="1">Multi-pass membrane protein</topology>
    </subcellularLocation>
</comment>
<dbReference type="EMBL" id="AZDL01000065">
    <property type="protein sequence ID" value="KRK90491.1"/>
    <property type="molecule type" value="Genomic_DNA"/>
</dbReference>
<dbReference type="PANTHER" id="PTHR43394">
    <property type="entry name" value="ATP-DEPENDENT PERMEASE MDL1, MITOCHONDRIAL"/>
    <property type="match status" value="1"/>
</dbReference>
<feature type="domain" description="ABC transmembrane type-1" evidence="10">
    <location>
        <begin position="40"/>
        <end position="324"/>
    </location>
</feature>
<dbReference type="InterPro" id="IPR011527">
    <property type="entry name" value="ABC1_TM_dom"/>
</dbReference>
<dbReference type="InterPro" id="IPR027417">
    <property type="entry name" value="P-loop_NTPase"/>
</dbReference>
<dbReference type="Gene3D" id="3.40.50.300">
    <property type="entry name" value="P-loop containing nucleotide triphosphate hydrolases"/>
    <property type="match status" value="1"/>
</dbReference>
<dbReference type="PROSITE" id="PS50929">
    <property type="entry name" value="ABC_TM1F"/>
    <property type="match status" value="1"/>
</dbReference>
<dbReference type="InterPro" id="IPR036640">
    <property type="entry name" value="ABC1_TM_sf"/>
</dbReference>
<dbReference type="PANTHER" id="PTHR43394:SF1">
    <property type="entry name" value="ATP-BINDING CASSETTE SUB-FAMILY B MEMBER 10, MITOCHONDRIAL"/>
    <property type="match status" value="1"/>
</dbReference>
<evidence type="ECO:0000256" key="7">
    <source>
        <dbReference type="ARBA" id="ARBA00023136"/>
    </source>
</evidence>
<dbReference type="Gene3D" id="1.20.1560.10">
    <property type="entry name" value="ABC transporter type 1, transmembrane domain"/>
    <property type="match status" value="1"/>
</dbReference>
<evidence type="ECO:0000313" key="12">
    <source>
        <dbReference type="Proteomes" id="UP000050828"/>
    </source>
</evidence>
<proteinExistence type="predicted"/>
<evidence type="ECO:0000256" key="4">
    <source>
        <dbReference type="ARBA" id="ARBA00022741"/>
    </source>
</evidence>
<organism evidence="11 12">
    <name type="scientific">Latilactobacillus curvatus JCM 1096 = DSM 20019</name>
    <dbReference type="NCBI Taxonomy" id="1293592"/>
    <lineage>
        <taxon>Bacteria</taxon>
        <taxon>Bacillati</taxon>
        <taxon>Bacillota</taxon>
        <taxon>Bacilli</taxon>
        <taxon>Lactobacillales</taxon>
        <taxon>Lactobacillaceae</taxon>
        <taxon>Latilactobacillus</taxon>
    </lineage>
</organism>
<dbReference type="GO" id="GO:0005886">
    <property type="term" value="C:plasma membrane"/>
    <property type="evidence" value="ECO:0007669"/>
    <property type="project" value="UniProtKB-SubCell"/>
</dbReference>
<keyword evidence="5" id="KW-0067">ATP-binding</keyword>
<dbReference type="Pfam" id="PF00005">
    <property type="entry name" value="ABC_tran"/>
    <property type="match status" value="1"/>
</dbReference>
<comment type="caution">
    <text evidence="11">The sequence shown here is derived from an EMBL/GenBank/DDBJ whole genome shotgun (WGS) entry which is preliminary data.</text>
</comment>
<feature type="transmembrane region" description="Helical" evidence="8">
    <location>
        <begin position="262"/>
        <end position="284"/>
    </location>
</feature>
<evidence type="ECO:0000256" key="6">
    <source>
        <dbReference type="ARBA" id="ARBA00022989"/>
    </source>
</evidence>
<evidence type="ECO:0000256" key="5">
    <source>
        <dbReference type="ARBA" id="ARBA00022840"/>
    </source>
</evidence>
<dbReference type="CDD" id="cd03254">
    <property type="entry name" value="ABCC_Glucan_exporter_like"/>
    <property type="match status" value="1"/>
</dbReference>
<dbReference type="InterPro" id="IPR003439">
    <property type="entry name" value="ABC_transporter-like_ATP-bd"/>
</dbReference>
<keyword evidence="6 8" id="KW-1133">Transmembrane helix</keyword>
<dbReference type="CDD" id="cd18544">
    <property type="entry name" value="ABC_6TM_TmrA_like"/>
    <property type="match status" value="1"/>
</dbReference>
<dbReference type="Proteomes" id="UP000050828">
    <property type="component" value="Unassembled WGS sequence"/>
</dbReference>
<dbReference type="SUPFAM" id="SSF90123">
    <property type="entry name" value="ABC transporter transmembrane region"/>
    <property type="match status" value="1"/>
</dbReference>
<dbReference type="AlphaFoldDB" id="A0AAJ0LDZ9"/>
<evidence type="ECO:0000256" key="2">
    <source>
        <dbReference type="ARBA" id="ARBA00022448"/>
    </source>
</evidence>
<feature type="transmembrane region" description="Helical" evidence="8">
    <location>
        <begin position="180"/>
        <end position="199"/>
    </location>
</feature>
<keyword evidence="7 8" id="KW-0472">Membrane</keyword>
<dbReference type="SUPFAM" id="SSF52540">
    <property type="entry name" value="P-loop containing nucleoside triphosphate hydrolases"/>
    <property type="match status" value="1"/>
</dbReference>
<dbReference type="FunFam" id="3.40.50.300:FF:000287">
    <property type="entry name" value="Multidrug ABC transporter ATP-binding protein"/>
    <property type="match status" value="1"/>
</dbReference>
<evidence type="ECO:0000256" key="3">
    <source>
        <dbReference type="ARBA" id="ARBA00022692"/>
    </source>
</evidence>
<feature type="transmembrane region" description="Helical" evidence="8">
    <location>
        <begin position="290"/>
        <end position="309"/>
    </location>
</feature>
<dbReference type="Pfam" id="PF00664">
    <property type="entry name" value="ABC_membrane"/>
    <property type="match status" value="1"/>
</dbReference>
<feature type="domain" description="ABC transporter" evidence="9">
    <location>
        <begin position="358"/>
        <end position="592"/>
    </location>
</feature>
<feature type="transmembrane region" description="Helical" evidence="8">
    <location>
        <begin position="76"/>
        <end position="95"/>
    </location>
</feature>
<reference evidence="11 12" key="1">
    <citation type="journal article" date="2015" name="Genome Announc.">
        <title>Expanding the biotechnology potential of lactobacilli through comparative genomics of 213 strains and associated genera.</title>
        <authorList>
            <person name="Sun Z."/>
            <person name="Harris H.M."/>
            <person name="McCann A."/>
            <person name="Guo C."/>
            <person name="Argimon S."/>
            <person name="Zhang W."/>
            <person name="Yang X."/>
            <person name="Jeffery I.B."/>
            <person name="Cooney J.C."/>
            <person name="Kagawa T.F."/>
            <person name="Liu W."/>
            <person name="Song Y."/>
            <person name="Salvetti E."/>
            <person name="Wrobel A."/>
            <person name="Rasinkangas P."/>
            <person name="Parkhill J."/>
            <person name="Rea M.C."/>
            <person name="O'Sullivan O."/>
            <person name="Ritari J."/>
            <person name="Douillard F.P."/>
            <person name="Paul Ross R."/>
            <person name="Yang R."/>
            <person name="Briner A.E."/>
            <person name="Felis G.E."/>
            <person name="de Vos W.M."/>
            <person name="Barrangou R."/>
            <person name="Klaenhammer T.R."/>
            <person name="Caufield P.W."/>
            <person name="Cui Y."/>
            <person name="Zhang H."/>
            <person name="O'Toole P.W."/>
        </authorList>
    </citation>
    <scope>NUCLEOTIDE SEQUENCE [LARGE SCALE GENOMIC DNA]</scope>
    <source>
        <strain evidence="11 12">DSM 20019</strain>
    </source>
</reference>
<dbReference type="InterPro" id="IPR017871">
    <property type="entry name" value="ABC_transporter-like_CS"/>
</dbReference>
<dbReference type="InterPro" id="IPR039421">
    <property type="entry name" value="Type_1_exporter"/>
</dbReference>
<evidence type="ECO:0000313" key="11">
    <source>
        <dbReference type="EMBL" id="KRK90491.1"/>
    </source>
</evidence>
<accession>A0AAJ0LDZ9</accession>
<keyword evidence="3 8" id="KW-0812">Transmembrane</keyword>
<protein>
    <submittedName>
        <fullName evidence="11">ABC transporter transmembrane region family protein</fullName>
    </submittedName>
</protein>
<dbReference type="GO" id="GO:0015421">
    <property type="term" value="F:ABC-type oligopeptide transporter activity"/>
    <property type="evidence" value="ECO:0007669"/>
    <property type="project" value="TreeGrafter"/>
</dbReference>
<sequence>MHKMAKQYQSEWSKKVPLKEQLHIMKRLFGYTKRYKRQFIGAIVAAAGLATINILLPRLLQVFMDRYLTNQSATTQVLMGVAALYGLGVILKAITQFFQSFLFGMGSERAMEDVRRDLFQKLHQLGMRYFDQTPAGSIVSRVTNDTMTLIDYWNVFLSLLVGSFSIISAFIAMWLISPKIALATAAFLPILLIVIWYYSSYSARVYRHMREKLSQLNTKLNESIEGITIIQQFRQEKRLTDEFEQVNADYLKTREAMIRTNSLLLAPIVNLLYTLALVVVLSLFGVSALHSFVTAGLVYAFTTYVGNFFNPMTNMMDSLSSLQDGMVAGRRIFRILDQEEYAPAQNADAANEITEGRVEFKHVSFSYDGKNEILHDISFVVEPGQTVALVGHTGSGKSSIINVMMRFYEFYEGQILIDGHDIRSLQTAELRRKMGLVLQDAFMFYGDVASNIRLFNQEITDAQIRAAAEFVQADDFIEQLPGQYHARVIEGGAQFSSGQRQLISFARTLVTNPKILVLDEATANIDTETESMIQTGLARLRQGRTSIAIAHRLSTIRDAELILVLDQGQIVERGNHDSLVAQKGRYYEMYQLQNGGSEE</sequence>
<dbReference type="GO" id="GO:0005524">
    <property type="term" value="F:ATP binding"/>
    <property type="evidence" value="ECO:0007669"/>
    <property type="project" value="UniProtKB-KW"/>
</dbReference>
<dbReference type="GO" id="GO:0016887">
    <property type="term" value="F:ATP hydrolysis activity"/>
    <property type="evidence" value="ECO:0007669"/>
    <property type="project" value="InterPro"/>
</dbReference>
<keyword evidence="2" id="KW-0813">Transport</keyword>
<name>A0AAJ0LDZ9_LATCU</name>
<evidence type="ECO:0000259" key="10">
    <source>
        <dbReference type="PROSITE" id="PS50929"/>
    </source>
</evidence>
<keyword evidence="4" id="KW-0547">Nucleotide-binding</keyword>
<feature type="transmembrane region" description="Helical" evidence="8">
    <location>
        <begin position="39"/>
        <end position="56"/>
    </location>
</feature>
<feature type="transmembrane region" description="Helical" evidence="8">
    <location>
        <begin position="152"/>
        <end position="174"/>
    </location>
</feature>
<dbReference type="InterPro" id="IPR003593">
    <property type="entry name" value="AAA+_ATPase"/>
</dbReference>